<keyword evidence="1" id="KW-0597">Phosphoprotein</keyword>
<dbReference type="AlphaFoldDB" id="X0TFS5"/>
<name>X0TFS5_9ZZZZ</name>
<sequence length="87" mass="9628">MDRRITELLDFARMQTGVSNFKPQRLEIGPVLTEVASQLGILFSNKEQSLEVEVPDCLPEVKADKAKLEQILVNLLANANKFSPSGS</sequence>
<protein>
    <recommendedName>
        <fullName evidence="2">Histidine kinase domain-containing protein</fullName>
    </recommendedName>
</protein>
<dbReference type="PANTHER" id="PTHR43547">
    <property type="entry name" value="TWO-COMPONENT HISTIDINE KINASE"/>
    <property type="match status" value="1"/>
</dbReference>
<dbReference type="PROSITE" id="PS50109">
    <property type="entry name" value="HIS_KIN"/>
    <property type="match status" value="1"/>
</dbReference>
<dbReference type="GO" id="GO:0000155">
    <property type="term" value="F:phosphorelay sensor kinase activity"/>
    <property type="evidence" value="ECO:0007669"/>
    <property type="project" value="TreeGrafter"/>
</dbReference>
<evidence type="ECO:0000313" key="3">
    <source>
        <dbReference type="EMBL" id="GAF74925.1"/>
    </source>
</evidence>
<dbReference type="InterPro" id="IPR036890">
    <property type="entry name" value="HATPase_C_sf"/>
</dbReference>
<reference evidence="3" key="1">
    <citation type="journal article" date="2014" name="Front. Microbiol.">
        <title>High frequency of phylogenetically diverse reductive dehalogenase-homologous genes in deep subseafloor sedimentary metagenomes.</title>
        <authorList>
            <person name="Kawai M."/>
            <person name="Futagami T."/>
            <person name="Toyoda A."/>
            <person name="Takaki Y."/>
            <person name="Nishi S."/>
            <person name="Hori S."/>
            <person name="Arai W."/>
            <person name="Tsubouchi T."/>
            <person name="Morono Y."/>
            <person name="Uchiyama I."/>
            <person name="Ito T."/>
            <person name="Fujiyama A."/>
            <person name="Inagaki F."/>
            <person name="Takami H."/>
        </authorList>
    </citation>
    <scope>NUCLEOTIDE SEQUENCE</scope>
    <source>
        <strain evidence="3">Expedition CK06-06</strain>
    </source>
</reference>
<accession>X0TFS5</accession>
<dbReference type="SUPFAM" id="SSF55874">
    <property type="entry name" value="ATPase domain of HSP90 chaperone/DNA topoisomerase II/histidine kinase"/>
    <property type="match status" value="1"/>
</dbReference>
<dbReference type="InterPro" id="IPR005467">
    <property type="entry name" value="His_kinase_dom"/>
</dbReference>
<feature type="non-terminal residue" evidence="3">
    <location>
        <position position="87"/>
    </location>
</feature>
<dbReference type="PANTHER" id="PTHR43547:SF2">
    <property type="entry name" value="HYBRID SIGNAL TRANSDUCTION HISTIDINE KINASE C"/>
    <property type="match status" value="1"/>
</dbReference>
<evidence type="ECO:0000259" key="2">
    <source>
        <dbReference type="PROSITE" id="PS50109"/>
    </source>
</evidence>
<feature type="domain" description="Histidine kinase" evidence="2">
    <location>
        <begin position="1"/>
        <end position="87"/>
    </location>
</feature>
<organism evidence="3">
    <name type="scientific">marine sediment metagenome</name>
    <dbReference type="NCBI Taxonomy" id="412755"/>
    <lineage>
        <taxon>unclassified sequences</taxon>
        <taxon>metagenomes</taxon>
        <taxon>ecological metagenomes</taxon>
    </lineage>
</organism>
<dbReference type="Gene3D" id="3.30.565.10">
    <property type="entry name" value="Histidine kinase-like ATPase, C-terminal domain"/>
    <property type="match status" value="1"/>
</dbReference>
<evidence type="ECO:0000256" key="1">
    <source>
        <dbReference type="ARBA" id="ARBA00022553"/>
    </source>
</evidence>
<comment type="caution">
    <text evidence="3">The sequence shown here is derived from an EMBL/GenBank/DDBJ whole genome shotgun (WGS) entry which is preliminary data.</text>
</comment>
<proteinExistence type="predicted"/>
<gene>
    <name evidence="3" type="ORF">S01H1_03150</name>
</gene>
<dbReference type="EMBL" id="BARS01001677">
    <property type="protein sequence ID" value="GAF74925.1"/>
    <property type="molecule type" value="Genomic_DNA"/>
</dbReference>